<evidence type="ECO:0000259" key="1">
    <source>
        <dbReference type="Pfam" id="PF13649"/>
    </source>
</evidence>
<dbReference type="InterPro" id="IPR029063">
    <property type="entry name" value="SAM-dependent_MTases_sf"/>
</dbReference>
<protein>
    <submittedName>
        <fullName evidence="2">S-adenosyl-l-methionine-dependent methyltransferase</fullName>
    </submittedName>
</protein>
<proteinExistence type="predicted"/>
<dbReference type="InterPro" id="IPR041698">
    <property type="entry name" value="Methyltransf_25"/>
</dbReference>
<dbReference type="Pfam" id="PF13649">
    <property type="entry name" value="Methyltransf_25"/>
    <property type="match status" value="1"/>
</dbReference>
<feature type="non-terminal residue" evidence="2">
    <location>
        <position position="142"/>
    </location>
</feature>
<accession>A0A0M0JPA6</accession>
<dbReference type="CDD" id="cd02440">
    <property type="entry name" value="AdoMet_MTases"/>
    <property type="match status" value="1"/>
</dbReference>
<dbReference type="EMBL" id="JWZX01002617">
    <property type="protein sequence ID" value="KOO28122.1"/>
    <property type="molecule type" value="Genomic_DNA"/>
</dbReference>
<dbReference type="SUPFAM" id="SSF53335">
    <property type="entry name" value="S-adenosyl-L-methionine-dependent methyltransferases"/>
    <property type="match status" value="1"/>
</dbReference>
<sequence length="142" mass="14868">MWTATADVVAEATLSQPQNMLDLASGAAAEPALTLARRFSGATVVASDSEAGVLEMAALRVSEERLADQVELQQIDMFDLVALGGSDGDAAIADVVTCSLGLFMLPPADHELCLRGVRKLLRPGGLLVATVWDRMALMELGG</sequence>
<keyword evidence="2" id="KW-0489">Methyltransferase</keyword>
<dbReference type="GO" id="GO:0032259">
    <property type="term" value="P:methylation"/>
    <property type="evidence" value="ECO:0007669"/>
    <property type="project" value="UniProtKB-KW"/>
</dbReference>
<keyword evidence="3" id="KW-1185">Reference proteome</keyword>
<dbReference type="GO" id="GO:0008168">
    <property type="term" value="F:methyltransferase activity"/>
    <property type="evidence" value="ECO:0007669"/>
    <property type="project" value="UniProtKB-KW"/>
</dbReference>
<keyword evidence="2" id="KW-0808">Transferase</keyword>
<name>A0A0M0JPA6_9EUKA</name>
<dbReference type="AlphaFoldDB" id="A0A0M0JPA6"/>
<evidence type="ECO:0000313" key="3">
    <source>
        <dbReference type="Proteomes" id="UP000037460"/>
    </source>
</evidence>
<organism evidence="2 3">
    <name type="scientific">Chrysochromulina tobinii</name>
    <dbReference type="NCBI Taxonomy" id="1460289"/>
    <lineage>
        <taxon>Eukaryota</taxon>
        <taxon>Haptista</taxon>
        <taxon>Haptophyta</taxon>
        <taxon>Prymnesiophyceae</taxon>
        <taxon>Prymnesiales</taxon>
        <taxon>Chrysochromulinaceae</taxon>
        <taxon>Chrysochromulina</taxon>
    </lineage>
</organism>
<gene>
    <name evidence="2" type="ORF">Ctob_010899</name>
</gene>
<evidence type="ECO:0000313" key="2">
    <source>
        <dbReference type="EMBL" id="KOO28122.1"/>
    </source>
</evidence>
<dbReference type="Proteomes" id="UP000037460">
    <property type="component" value="Unassembled WGS sequence"/>
</dbReference>
<dbReference type="Gene3D" id="3.40.50.150">
    <property type="entry name" value="Vaccinia Virus protein VP39"/>
    <property type="match status" value="1"/>
</dbReference>
<feature type="domain" description="Methyltransferase" evidence="1">
    <location>
        <begin position="21"/>
        <end position="125"/>
    </location>
</feature>
<comment type="caution">
    <text evidence="2">The sequence shown here is derived from an EMBL/GenBank/DDBJ whole genome shotgun (WGS) entry which is preliminary data.</text>
</comment>
<dbReference type="OrthoDB" id="507377at2759"/>
<reference evidence="3" key="1">
    <citation type="journal article" date="2015" name="PLoS Genet.">
        <title>Genome Sequence and Transcriptome Analyses of Chrysochromulina tobin: Metabolic Tools for Enhanced Algal Fitness in the Prominent Order Prymnesiales (Haptophyceae).</title>
        <authorList>
            <person name="Hovde B.T."/>
            <person name="Deodato C.R."/>
            <person name="Hunsperger H.M."/>
            <person name="Ryken S.A."/>
            <person name="Yost W."/>
            <person name="Jha R.K."/>
            <person name="Patterson J."/>
            <person name="Monnat R.J. Jr."/>
            <person name="Barlow S.B."/>
            <person name="Starkenburg S.R."/>
            <person name="Cattolico R.A."/>
        </authorList>
    </citation>
    <scope>NUCLEOTIDE SEQUENCE</scope>
    <source>
        <strain evidence="3">CCMP291</strain>
    </source>
</reference>